<dbReference type="RefSeq" id="XP_056794684.1">
    <property type="nucleotide sequence ID" value="XM_056930391.1"/>
</dbReference>
<proteinExistence type="predicted"/>
<reference evidence="2" key="1">
    <citation type="submission" date="2022-12" db="EMBL/GenBank/DDBJ databases">
        <authorList>
            <person name="Petersen C."/>
        </authorList>
    </citation>
    <scope>NUCLEOTIDE SEQUENCE</scope>
    <source>
        <strain evidence="2">IBT 30728</strain>
    </source>
</reference>
<protein>
    <submittedName>
        <fullName evidence="2">Uncharacterized protein</fullName>
    </submittedName>
</protein>
<organism evidence="2 3">
    <name type="scientific">Penicillium diatomitis</name>
    <dbReference type="NCBI Taxonomy" id="2819901"/>
    <lineage>
        <taxon>Eukaryota</taxon>
        <taxon>Fungi</taxon>
        <taxon>Dikarya</taxon>
        <taxon>Ascomycota</taxon>
        <taxon>Pezizomycotina</taxon>
        <taxon>Eurotiomycetes</taxon>
        <taxon>Eurotiomycetidae</taxon>
        <taxon>Eurotiales</taxon>
        <taxon>Aspergillaceae</taxon>
        <taxon>Penicillium</taxon>
    </lineage>
</organism>
<evidence type="ECO:0000313" key="2">
    <source>
        <dbReference type="EMBL" id="KAJ5495671.1"/>
    </source>
</evidence>
<evidence type="ECO:0000256" key="1">
    <source>
        <dbReference type="SAM" id="MobiDB-lite"/>
    </source>
</evidence>
<feature type="compositionally biased region" description="Basic and acidic residues" evidence="1">
    <location>
        <begin position="88"/>
        <end position="100"/>
    </location>
</feature>
<reference evidence="2" key="2">
    <citation type="journal article" date="2023" name="IMA Fungus">
        <title>Comparative genomic study of the Penicillium genus elucidates a diverse pangenome and 15 lateral gene transfer events.</title>
        <authorList>
            <person name="Petersen C."/>
            <person name="Sorensen T."/>
            <person name="Nielsen M.R."/>
            <person name="Sondergaard T.E."/>
            <person name="Sorensen J.L."/>
            <person name="Fitzpatrick D.A."/>
            <person name="Frisvad J.C."/>
            <person name="Nielsen K.L."/>
        </authorList>
    </citation>
    <scope>NUCLEOTIDE SEQUENCE</scope>
    <source>
        <strain evidence="2">IBT 30728</strain>
    </source>
</reference>
<accession>A0A9X0C2N9</accession>
<dbReference type="EMBL" id="JAPWDQ010000001">
    <property type="protein sequence ID" value="KAJ5495671.1"/>
    <property type="molecule type" value="Genomic_DNA"/>
</dbReference>
<dbReference type="AlphaFoldDB" id="A0A9X0C2N9"/>
<feature type="region of interest" description="Disordered" evidence="1">
    <location>
        <begin position="79"/>
        <end position="100"/>
    </location>
</feature>
<sequence>MISDDCIKLTGDVDVEFPPQTLEARAASIAVAAVEHSSPIGPETLRYGGTLAFHRAKPERHTSIDSPGFDSEMLRFAPQVDGLPSKGTPEEELPRWRAGA</sequence>
<dbReference type="Proteomes" id="UP001148312">
    <property type="component" value="Unassembled WGS sequence"/>
</dbReference>
<gene>
    <name evidence="2" type="ORF">N7539_000787</name>
</gene>
<comment type="caution">
    <text evidence="2">The sequence shown here is derived from an EMBL/GenBank/DDBJ whole genome shotgun (WGS) entry which is preliminary data.</text>
</comment>
<name>A0A9X0C2N9_9EURO</name>
<keyword evidence="3" id="KW-1185">Reference proteome</keyword>
<dbReference type="GeneID" id="81620640"/>
<evidence type="ECO:0000313" key="3">
    <source>
        <dbReference type="Proteomes" id="UP001148312"/>
    </source>
</evidence>